<feature type="domain" description="FAD-binding FR-type" evidence="1">
    <location>
        <begin position="11"/>
        <end position="143"/>
    </location>
</feature>
<reference evidence="3" key="1">
    <citation type="submission" date="2017-02" db="EMBL/GenBank/DDBJ databases">
        <title>Tessaracoccus aquaemaris sp. nov., isolated from the intestine of a Korean rockfish, Sebastes schlegelii, in a marine aquaculture pond.</title>
        <authorList>
            <person name="Tak E.J."/>
            <person name="Bae J.-W."/>
        </authorList>
    </citation>
    <scope>NUCLEOTIDE SEQUENCE [LARGE SCALE GENOMIC DNA]</scope>
    <source>
        <strain evidence="3">NSG39</strain>
    </source>
</reference>
<organism evidence="2 3">
    <name type="scientific">Tessaracoccus aquimaris</name>
    <dbReference type="NCBI Taxonomy" id="1332264"/>
    <lineage>
        <taxon>Bacteria</taxon>
        <taxon>Bacillati</taxon>
        <taxon>Actinomycetota</taxon>
        <taxon>Actinomycetes</taxon>
        <taxon>Propionibacteriales</taxon>
        <taxon>Propionibacteriaceae</taxon>
        <taxon>Tessaracoccus</taxon>
    </lineage>
</organism>
<dbReference type="GO" id="GO:0016491">
    <property type="term" value="F:oxidoreductase activity"/>
    <property type="evidence" value="ECO:0007669"/>
    <property type="project" value="InterPro"/>
</dbReference>
<name>A0A1Q2CP91_9ACTN</name>
<dbReference type="RefSeq" id="WP_077686241.1">
    <property type="nucleotide sequence ID" value="NZ_CP019606.1"/>
</dbReference>
<evidence type="ECO:0000313" key="2">
    <source>
        <dbReference type="EMBL" id="AQP47914.1"/>
    </source>
</evidence>
<accession>A0A1Q2CP91</accession>
<dbReference type="InterPro" id="IPR017927">
    <property type="entry name" value="FAD-bd_FR_type"/>
</dbReference>
<dbReference type="SUPFAM" id="SSF63380">
    <property type="entry name" value="Riboflavin synthase domain-like"/>
    <property type="match status" value="1"/>
</dbReference>
<dbReference type="Pfam" id="PF08021">
    <property type="entry name" value="FAD_binding_9"/>
    <property type="match status" value="1"/>
</dbReference>
<dbReference type="STRING" id="1332264.BW730_10825"/>
<dbReference type="PROSITE" id="PS51384">
    <property type="entry name" value="FAD_FR"/>
    <property type="match status" value="1"/>
</dbReference>
<dbReference type="Gene3D" id="2.40.30.10">
    <property type="entry name" value="Translation factors"/>
    <property type="match status" value="1"/>
</dbReference>
<dbReference type="PANTHER" id="PTHR30157:SF0">
    <property type="entry name" value="NADPH-DEPENDENT FERRIC-CHELATE REDUCTASE"/>
    <property type="match status" value="1"/>
</dbReference>
<dbReference type="Pfam" id="PF04954">
    <property type="entry name" value="SIP"/>
    <property type="match status" value="1"/>
</dbReference>
<dbReference type="OrthoDB" id="9814826at2"/>
<dbReference type="InterPro" id="IPR039261">
    <property type="entry name" value="FNR_nucleotide-bd"/>
</dbReference>
<evidence type="ECO:0000313" key="3">
    <source>
        <dbReference type="Proteomes" id="UP000188145"/>
    </source>
</evidence>
<dbReference type="InterPro" id="IPR007037">
    <property type="entry name" value="SIP_rossman_dom"/>
</dbReference>
<dbReference type="KEGG" id="tes:BW730_10825"/>
<dbReference type="PANTHER" id="PTHR30157">
    <property type="entry name" value="FERRIC REDUCTASE, NADPH-DEPENDENT"/>
    <property type="match status" value="1"/>
</dbReference>
<dbReference type="InterPro" id="IPR017938">
    <property type="entry name" value="Riboflavin_synthase-like_b-brl"/>
</dbReference>
<dbReference type="InterPro" id="IPR039374">
    <property type="entry name" value="SIP_fam"/>
</dbReference>
<dbReference type="Proteomes" id="UP000188145">
    <property type="component" value="Chromosome"/>
</dbReference>
<dbReference type="EMBL" id="CP019606">
    <property type="protein sequence ID" value="AQP47914.1"/>
    <property type="molecule type" value="Genomic_DNA"/>
</dbReference>
<dbReference type="Gene3D" id="3.40.50.80">
    <property type="entry name" value="Nucleotide-binding domain of ferredoxin-NADP reductase (FNR) module"/>
    <property type="match status" value="1"/>
</dbReference>
<keyword evidence="3" id="KW-1185">Reference proteome</keyword>
<dbReference type="CDD" id="cd06193">
    <property type="entry name" value="siderophore_interacting"/>
    <property type="match status" value="1"/>
</dbReference>
<evidence type="ECO:0000259" key="1">
    <source>
        <dbReference type="PROSITE" id="PS51384"/>
    </source>
</evidence>
<dbReference type="AlphaFoldDB" id="A0A1Q2CP91"/>
<sequence length="273" mass="30099">MSRKKNTPPDRRFMVAQVARAERLSPNFVRVTLGGLDGLEARGADHWCRLFFTRDGQEALKLPTSTTELGWYLQYLATPRTHRPWVRAYTLRDCRPEVGEVDIDFVIHGGDDGQLGPAAQFALDARPGDRVGFLDQGAAFTPDHPHDWTLLVGDETALPAIAGICRALPADARGIAVVEIPTAEDRQDFSTPAEMQIQWIERDESGRPDARPGELALQGLTSMTLPDGAVHAHVIGESALATGARRHLVQDRAVPKRNVDFVGYWRHGRPATS</sequence>
<gene>
    <name evidence="2" type="ORF">BW730_10825</name>
</gene>
<protein>
    <submittedName>
        <fullName evidence="2">NADPH-dependent ferric siderophore reductase</fullName>
    </submittedName>
</protein>
<proteinExistence type="predicted"/>
<dbReference type="InterPro" id="IPR013113">
    <property type="entry name" value="SIP_FAD-bd"/>
</dbReference>